<name>F5L3Q2_CALTT</name>
<dbReference type="PANTHER" id="PTHR43884:SF12">
    <property type="entry name" value="ISOVALERYL-COA DEHYDROGENASE, MITOCHONDRIAL-RELATED"/>
    <property type="match status" value="1"/>
</dbReference>
<dbReference type="OrthoDB" id="2564795at2"/>
<comment type="caution">
    <text evidence="2">The sequence shown here is derived from an EMBL/GenBank/DDBJ whole genome shotgun (WGS) entry which is preliminary data.</text>
</comment>
<reference evidence="2 3" key="1">
    <citation type="journal article" date="2011" name="J. Bacteriol.">
        <title>Draft genome sequence of the thermoalkaliphilic Caldalkalibacillus thermarum strain TA2.A1.</title>
        <authorList>
            <person name="Kalamorz F."/>
            <person name="Keis S."/>
            <person name="McMillan D.G."/>
            <person name="Olsson K."/>
            <person name="Stanton J.A."/>
            <person name="Stockwell P."/>
            <person name="Black M.A."/>
            <person name="Klingeman D.M."/>
            <person name="Land M.L."/>
            <person name="Han C.S."/>
            <person name="Martin S.L."/>
            <person name="Becher S.A."/>
            <person name="Peddie C.J."/>
            <person name="Morgan H.W."/>
            <person name="Matthies D."/>
            <person name="Preiss L."/>
            <person name="Meier T."/>
            <person name="Brown S.D."/>
            <person name="Cook G.M."/>
        </authorList>
    </citation>
    <scope>NUCLEOTIDE SEQUENCE [LARGE SCALE GENOMIC DNA]</scope>
    <source>
        <strain evidence="2 3">TA2.A1</strain>
    </source>
</reference>
<dbReference type="InterPro" id="IPR037069">
    <property type="entry name" value="AcylCoA_DH/ox_N_sf"/>
</dbReference>
<feature type="domain" description="Acyl-CoA dehydrogenase/oxidase N-terminal" evidence="1">
    <location>
        <begin position="10"/>
        <end position="105"/>
    </location>
</feature>
<dbReference type="GO" id="GO:0003995">
    <property type="term" value="F:acyl-CoA dehydrogenase activity"/>
    <property type="evidence" value="ECO:0007669"/>
    <property type="project" value="TreeGrafter"/>
</dbReference>
<dbReference type="Proteomes" id="UP000010716">
    <property type="component" value="Unassembled WGS sequence"/>
</dbReference>
<dbReference type="GO" id="GO:0050660">
    <property type="term" value="F:flavin adenine dinucleotide binding"/>
    <property type="evidence" value="ECO:0007669"/>
    <property type="project" value="InterPro"/>
</dbReference>
<dbReference type="InterPro" id="IPR009100">
    <property type="entry name" value="AcylCoA_DH/oxidase_NM_dom_sf"/>
</dbReference>
<accession>F5L3Q2</accession>
<gene>
    <name evidence="2" type="ORF">CathTA2_0411</name>
</gene>
<proteinExistence type="predicted"/>
<dbReference type="EMBL" id="AFCE01000053">
    <property type="protein sequence ID" value="EGL84042.1"/>
    <property type="molecule type" value="Genomic_DNA"/>
</dbReference>
<dbReference type="RefSeq" id="WP_007502603.1">
    <property type="nucleotide sequence ID" value="NZ_AFCE01000053.1"/>
</dbReference>
<evidence type="ECO:0000313" key="3">
    <source>
        <dbReference type="Proteomes" id="UP000010716"/>
    </source>
</evidence>
<organism evidence="2 3">
    <name type="scientific">Caldalkalibacillus thermarum (strain TA2.A1)</name>
    <dbReference type="NCBI Taxonomy" id="986075"/>
    <lineage>
        <taxon>Bacteria</taxon>
        <taxon>Bacillati</taxon>
        <taxon>Bacillota</taxon>
        <taxon>Bacilli</taxon>
        <taxon>Bacillales</taxon>
        <taxon>Bacillaceae</taxon>
        <taxon>Caldalkalibacillus</taxon>
    </lineage>
</organism>
<dbReference type="InterPro" id="IPR013786">
    <property type="entry name" value="AcylCoA_DH/ox_N"/>
</dbReference>
<dbReference type="SUPFAM" id="SSF56645">
    <property type="entry name" value="Acyl-CoA dehydrogenase NM domain-like"/>
    <property type="match status" value="1"/>
</dbReference>
<dbReference type="Gene3D" id="2.40.110.10">
    <property type="entry name" value="Butyryl-CoA Dehydrogenase, subunit A, domain 2"/>
    <property type="match status" value="1"/>
</dbReference>
<dbReference type="eggNOG" id="COG1960">
    <property type="taxonomic scope" value="Bacteria"/>
</dbReference>
<dbReference type="Gene3D" id="1.10.540.10">
    <property type="entry name" value="Acyl-CoA dehydrogenase/oxidase, N-terminal domain"/>
    <property type="match status" value="1"/>
</dbReference>
<sequence length="349" mass="38914">MNVKHVSGLEALIQQSLKPIVREIDEQGVYPVQFLKLLGKHGFFGSADDSPAKLLKPYLALLEEVSSVCVSTGFSLWCHLAGLTYMRCGNSTYIKERILPAMVRGNNLAGTGLSNPMKFYAGLEPLHLKARKTQEGYRIRGTLPFVSNLAPEHWFGVIAEHCGQRLVAVVPCWAQGLTMQEKADFMALNGTGTFCCKFNDTLLPAEWILSEDADQFVLRIRPYFLLTQAAVGLGLIKACIAGMETSLDKQNGVNHFVEIQPEQVRENYLQLRDRLWELSGTTLDPHRLRPILEVRLQVAKLALTAAQGEFLYRGAAAYVLHSPANRRLREAHFMAILTPALKHLSKMLA</sequence>
<evidence type="ECO:0000313" key="2">
    <source>
        <dbReference type="EMBL" id="EGL84042.1"/>
    </source>
</evidence>
<dbReference type="InterPro" id="IPR046373">
    <property type="entry name" value="Acyl-CoA_Oxase/DH_mid-dom_sf"/>
</dbReference>
<dbReference type="PANTHER" id="PTHR43884">
    <property type="entry name" value="ACYL-COA DEHYDROGENASE"/>
    <property type="match status" value="1"/>
</dbReference>
<protein>
    <submittedName>
        <fullName evidence="2">Putative acyl-CoA dehydrogenase</fullName>
    </submittedName>
</protein>
<dbReference type="AlphaFoldDB" id="F5L3Q2"/>
<dbReference type="Pfam" id="PF02771">
    <property type="entry name" value="Acyl-CoA_dh_N"/>
    <property type="match status" value="1"/>
</dbReference>
<evidence type="ECO:0000259" key="1">
    <source>
        <dbReference type="Pfam" id="PF02771"/>
    </source>
</evidence>